<reference evidence="2" key="2">
    <citation type="submission" date="2023-11" db="UniProtKB">
        <authorList>
            <consortium name="WormBaseParasite"/>
        </authorList>
    </citation>
    <scope>IDENTIFICATION</scope>
</reference>
<evidence type="ECO:0000313" key="2">
    <source>
        <dbReference type="WBParaSite" id="SRDH1_10030.1"/>
    </source>
</evidence>
<proteinExistence type="predicted"/>
<dbReference type="Proteomes" id="UP000050792">
    <property type="component" value="Unassembled WGS sequence"/>
</dbReference>
<name>A0AA85EII0_9TREM</name>
<organism evidence="1 2">
    <name type="scientific">Schistosoma rodhaini</name>
    <dbReference type="NCBI Taxonomy" id="6188"/>
    <lineage>
        <taxon>Eukaryota</taxon>
        <taxon>Metazoa</taxon>
        <taxon>Spiralia</taxon>
        <taxon>Lophotrochozoa</taxon>
        <taxon>Platyhelminthes</taxon>
        <taxon>Trematoda</taxon>
        <taxon>Digenea</taxon>
        <taxon>Strigeidida</taxon>
        <taxon>Schistosomatoidea</taxon>
        <taxon>Schistosomatidae</taxon>
        <taxon>Schistosoma</taxon>
    </lineage>
</organism>
<evidence type="ECO:0000313" key="1">
    <source>
        <dbReference type="Proteomes" id="UP000050792"/>
    </source>
</evidence>
<sequence>MKSTYERKTCSVFPLFLLIDMKSYKIKIPVNNIHSRDLLEKKHNGTCIHKDLLALT</sequence>
<dbReference type="AlphaFoldDB" id="A0AA85EII0"/>
<reference evidence="1" key="1">
    <citation type="submission" date="2022-06" db="EMBL/GenBank/DDBJ databases">
        <authorList>
            <person name="Berger JAMES D."/>
            <person name="Berger JAMES D."/>
        </authorList>
    </citation>
    <scope>NUCLEOTIDE SEQUENCE [LARGE SCALE GENOMIC DNA]</scope>
</reference>
<keyword evidence="1" id="KW-1185">Reference proteome</keyword>
<protein>
    <submittedName>
        <fullName evidence="2">Uncharacterized protein</fullName>
    </submittedName>
</protein>
<dbReference type="WBParaSite" id="SRDH1_10030.1">
    <property type="protein sequence ID" value="SRDH1_10030.1"/>
    <property type="gene ID" value="SRDH1_10030"/>
</dbReference>
<accession>A0AA85EII0</accession>